<proteinExistence type="predicted"/>
<evidence type="ECO:0000313" key="2">
    <source>
        <dbReference type="Proteomes" id="UP001187415"/>
    </source>
</evidence>
<evidence type="ECO:0000313" key="1">
    <source>
        <dbReference type="EMBL" id="KAK2816886.1"/>
    </source>
</evidence>
<gene>
    <name evidence="1" type="ORF">Q5P01_025077</name>
</gene>
<accession>A0AA88LL96</accession>
<sequence length="284" mass="30728">MGQSGTSSVGLCGRVCVSLHGNVVSVSGDAMPRNCMNFEGKRTHHNTCKANDHVNRQIPDIRVYNGDASGFPAASTRSSASNSAIPPKGTKSKCIGNGYINNWCKGRVTKPIGKQGGKISPATEALAGSTGRVSSGGISGGISVSRASNGTHNSNQVAPQLSLSAVVKNPRRRKKFRHKKRPTEDICTKNFQPVLIPKQEEEDWENEIQEVPLTDWERMCFGVKPYGPEDVLHFALQDLSLKQGDMADLQVTASYSPAVHHPQPVPWLCDRIPTEPQQFADADV</sequence>
<dbReference type="EMBL" id="JAUPFM010000021">
    <property type="protein sequence ID" value="KAK2816886.1"/>
    <property type="molecule type" value="Genomic_DNA"/>
</dbReference>
<reference evidence="1" key="1">
    <citation type="submission" date="2023-07" db="EMBL/GenBank/DDBJ databases">
        <title>Chromosome-level Genome Assembly of Striped Snakehead (Channa striata).</title>
        <authorList>
            <person name="Liu H."/>
        </authorList>
    </citation>
    <scope>NUCLEOTIDE SEQUENCE</scope>
    <source>
        <strain evidence="1">Gz</strain>
        <tissue evidence="1">Muscle</tissue>
    </source>
</reference>
<name>A0AA88LL96_CHASR</name>
<comment type="caution">
    <text evidence="1">The sequence shown here is derived from an EMBL/GenBank/DDBJ whole genome shotgun (WGS) entry which is preliminary data.</text>
</comment>
<dbReference type="AlphaFoldDB" id="A0AA88LL96"/>
<protein>
    <submittedName>
        <fullName evidence="1">Uncharacterized protein</fullName>
    </submittedName>
</protein>
<keyword evidence="2" id="KW-1185">Reference proteome</keyword>
<organism evidence="1 2">
    <name type="scientific">Channa striata</name>
    <name type="common">Snakehead murrel</name>
    <name type="synonym">Ophicephalus striatus</name>
    <dbReference type="NCBI Taxonomy" id="64152"/>
    <lineage>
        <taxon>Eukaryota</taxon>
        <taxon>Metazoa</taxon>
        <taxon>Chordata</taxon>
        <taxon>Craniata</taxon>
        <taxon>Vertebrata</taxon>
        <taxon>Euteleostomi</taxon>
        <taxon>Actinopterygii</taxon>
        <taxon>Neopterygii</taxon>
        <taxon>Teleostei</taxon>
        <taxon>Neoteleostei</taxon>
        <taxon>Acanthomorphata</taxon>
        <taxon>Anabantaria</taxon>
        <taxon>Anabantiformes</taxon>
        <taxon>Channoidei</taxon>
        <taxon>Channidae</taxon>
        <taxon>Channa</taxon>
    </lineage>
</organism>
<dbReference type="Proteomes" id="UP001187415">
    <property type="component" value="Unassembled WGS sequence"/>
</dbReference>